<sequence>LVVARNNLNLNHKDKCGKTLLACALEAGATEIIHLLFQHKDLGVHIKDDYGRTTLARAIYCEKSRVVELSASRLDI</sequence>
<dbReference type="Proteomes" id="UP000250266">
    <property type="component" value="Unassembled WGS sequence"/>
</dbReference>
<reference evidence="1 2" key="1">
    <citation type="journal article" date="2016" name="Nat. Commun.">
        <title>Ectomycorrhizal ecology is imprinted in the genome of the dominant symbiotic fungus Cenococcum geophilum.</title>
        <authorList>
            <consortium name="DOE Joint Genome Institute"/>
            <person name="Peter M."/>
            <person name="Kohler A."/>
            <person name="Ohm R.A."/>
            <person name="Kuo A."/>
            <person name="Krutzmann J."/>
            <person name="Morin E."/>
            <person name="Arend M."/>
            <person name="Barry K.W."/>
            <person name="Binder M."/>
            <person name="Choi C."/>
            <person name="Clum A."/>
            <person name="Copeland A."/>
            <person name="Grisel N."/>
            <person name="Haridas S."/>
            <person name="Kipfer T."/>
            <person name="LaButti K."/>
            <person name="Lindquist E."/>
            <person name="Lipzen A."/>
            <person name="Maire R."/>
            <person name="Meier B."/>
            <person name="Mihaltcheva S."/>
            <person name="Molinier V."/>
            <person name="Murat C."/>
            <person name="Poggeler S."/>
            <person name="Quandt C.A."/>
            <person name="Sperisen C."/>
            <person name="Tritt A."/>
            <person name="Tisserant E."/>
            <person name="Crous P.W."/>
            <person name="Henrissat B."/>
            <person name="Nehls U."/>
            <person name="Egli S."/>
            <person name="Spatafora J.W."/>
            <person name="Grigoriev I.V."/>
            <person name="Martin F.M."/>
        </authorList>
    </citation>
    <scope>NUCLEOTIDE SEQUENCE [LARGE SCALE GENOMIC DNA]</scope>
    <source>
        <strain evidence="1 2">CBS 459.81</strain>
    </source>
</reference>
<feature type="non-terminal residue" evidence="1">
    <location>
        <position position="76"/>
    </location>
</feature>
<dbReference type="InterPro" id="IPR036770">
    <property type="entry name" value="Ankyrin_rpt-contain_sf"/>
</dbReference>
<keyword evidence="2" id="KW-1185">Reference proteome</keyword>
<protein>
    <recommendedName>
        <fullName evidence="3">Ankyrin</fullName>
    </recommendedName>
</protein>
<dbReference type="Pfam" id="PF12796">
    <property type="entry name" value="Ank_2"/>
    <property type="match status" value="1"/>
</dbReference>
<accession>A0A8E2DZU9</accession>
<dbReference type="InterPro" id="IPR002110">
    <property type="entry name" value="Ankyrin_rpt"/>
</dbReference>
<proteinExistence type="predicted"/>
<feature type="non-terminal residue" evidence="1">
    <location>
        <position position="1"/>
    </location>
</feature>
<dbReference type="Gene3D" id="1.25.40.20">
    <property type="entry name" value="Ankyrin repeat-containing domain"/>
    <property type="match status" value="1"/>
</dbReference>
<dbReference type="OrthoDB" id="20872at2759"/>
<evidence type="ECO:0008006" key="3">
    <source>
        <dbReference type="Google" id="ProtNLM"/>
    </source>
</evidence>
<evidence type="ECO:0000313" key="1">
    <source>
        <dbReference type="EMBL" id="OCK74806.1"/>
    </source>
</evidence>
<gene>
    <name evidence="1" type="ORF">K432DRAFT_262736</name>
</gene>
<organism evidence="1 2">
    <name type="scientific">Lepidopterella palustris CBS 459.81</name>
    <dbReference type="NCBI Taxonomy" id="1314670"/>
    <lineage>
        <taxon>Eukaryota</taxon>
        <taxon>Fungi</taxon>
        <taxon>Dikarya</taxon>
        <taxon>Ascomycota</taxon>
        <taxon>Pezizomycotina</taxon>
        <taxon>Dothideomycetes</taxon>
        <taxon>Pleosporomycetidae</taxon>
        <taxon>Mytilinidiales</taxon>
        <taxon>Argynnaceae</taxon>
        <taxon>Lepidopterella</taxon>
    </lineage>
</organism>
<dbReference type="SUPFAM" id="SSF48403">
    <property type="entry name" value="Ankyrin repeat"/>
    <property type="match status" value="1"/>
</dbReference>
<evidence type="ECO:0000313" key="2">
    <source>
        <dbReference type="Proteomes" id="UP000250266"/>
    </source>
</evidence>
<dbReference type="EMBL" id="KV745410">
    <property type="protein sequence ID" value="OCK74806.1"/>
    <property type="molecule type" value="Genomic_DNA"/>
</dbReference>
<name>A0A8E2DZU9_9PEZI</name>
<dbReference type="AlphaFoldDB" id="A0A8E2DZU9"/>